<proteinExistence type="predicted"/>
<keyword evidence="3" id="KW-0067">ATP-binding</keyword>
<gene>
    <name evidence="3" type="ORF">MIND_01136400</name>
</gene>
<dbReference type="RefSeq" id="XP_037215739.1">
    <property type="nucleotide sequence ID" value="XM_037367907.1"/>
</dbReference>
<dbReference type="OrthoDB" id="3257061at2759"/>
<keyword evidence="3" id="KW-0347">Helicase</keyword>
<keyword evidence="1" id="KW-0812">Transmembrane</keyword>
<accession>A0A8H6S7L4</accession>
<feature type="transmembrane region" description="Helical" evidence="1">
    <location>
        <begin position="116"/>
        <end position="138"/>
    </location>
</feature>
<keyword evidence="4" id="KW-1185">Reference proteome</keyword>
<dbReference type="InterPro" id="IPR046700">
    <property type="entry name" value="DUF6570"/>
</dbReference>
<dbReference type="GO" id="GO:0004386">
    <property type="term" value="F:helicase activity"/>
    <property type="evidence" value="ECO:0007669"/>
    <property type="project" value="UniProtKB-KW"/>
</dbReference>
<dbReference type="GeneID" id="59350423"/>
<organism evidence="3 4">
    <name type="scientific">Mycena indigotica</name>
    <dbReference type="NCBI Taxonomy" id="2126181"/>
    <lineage>
        <taxon>Eukaryota</taxon>
        <taxon>Fungi</taxon>
        <taxon>Dikarya</taxon>
        <taxon>Basidiomycota</taxon>
        <taxon>Agaricomycotina</taxon>
        <taxon>Agaricomycetes</taxon>
        <taxon>Agaricomycetidae</taxon>
        <taxon>Agaricales</taxon>
        <taxon>Marasmiineae</taxon>
        <taxon>Mycenaceae</taxon>
        <taxon>Mycena</taxon>
    </lineage>
</organism>
<dbReference type="AlphaFoldDB" id="A0A8H6S7L4"/>
<dbReference type="EMBL" id="JACAZF010000010">
    <property type="protein sequence ID" value="KAF7293576.1"/>
    <property type="molecule type" value="Genomic_DNA"/>
</dbReference>
<name>A0A8H6S7L4_9AGAR</name>
<keyword evidence="1" id="KW-1133">Transmembrane helix</keyword>
<keyword evidence="3" id="KW-0547">Nucleotide-binding</keyword>
<reference evidence="3" key="1">
    <citation type="submission" date="2020-05" db="EMBL/GenBank/DDBJ databases">
        <title>Mycena genomes resolve the evolution of fungal bioluminescence.</title>
        <authorList>
            <person name="Tsai I.J."/>
        </authorList>
    </citation>
    <scope>NUCLEOTIDE SEQUENCE</scope>
    <source>
        <strain evidence="3">171206Taipei</strain>
    </source>
</reference>
<evidence type="ECO:0000313" key="4">
    <source>
        <dbReference type="Proteomes" id="UP000636479"/>
    </source>
</evidence>
<evidence type="ECO:0000256" key="1">
    <source>
        <dbReference type="SAM" id="Phobius"/>
    </source>
</evidence>
<keyword evidence="1" id="KW-0472">Membrane</keyword>
<feature type="domain" description="DUF6570" evidence="2">
    <location>
        <begin position="29"/>
        <end position="173"/>
    </location>
</feature>
<evidence type="ECO:0000313" key="3">
    <source>
        <dbReference type="EMBL" id="KAF7293576.1"/>
    </source>
</evidence>
<dbReference type="Proteomes" id="UP000636479">
    <property type="component" value="Unassembled WGS sequence"/>
</dbReference>
<evidence type="ECO:0000259" key="2">
    <source>
        <dbReference type="Pfam" id="PF20209"/>
    </source>
</evidence>
<dbReference type="Pfam" id="PF20209">
    <property type="entry name" value="DUF6570"/>
    <property type="match status" value="1"/>
</dbReference>
<feature type="transmembrane region" description="Helical" evidence="1">
    <location>
        <begin position="46"/>
        <end position="68"/>
    </location>
</feature>
<protein>
    <submittedName>
        <fullName evidence="3">ATP-dependent DNA helicase</fullName>
    </submittedName>
</protein>
<sequence>MLLHQPALCQAPPHFLCLKCRAKLVLRLRPPLSLANNMWIGQVPSVLSVLNLPELLLVGLYFPVAFVVKLFPKKAGSDSWDIDTMKTGLRGNVSTYRLNPSLIEEMVTGNIMPRPIGILAATISVTFVGAKNVPLFVLPKMFEVQRRRVHDALVWLQANNPLYANIEISLERLSELPEQDVPEELTTTARYTEDESVIAREHGGYVPSNVDDGGDAQVIEAEERDFGQRHDLLPVDSLDNENTNKDENYECDVIPLQPHGAVDISADSINSEELFCAAVNNLAPEEIRKYAVRPGEQRVDHQTQNHLLGTFPLLFPYGLGGIEVDRQDKVSYEEHVRWALQYDDGRFRKDLYFMFQAFGVQVKRENQDAFQRLTAQDFIKASKEEERKQGISNPTILAFRKHITAHSRPSLGNVFAV</sequence>
<comment type="caution">
    <text evidence="3">The sequence shown here is derived from an EMBL/GenBank/DDBJ whole genome shotgun (WGS) entry which is preliminary data.</text>
</comment>
<keyword evidence="3" id="KW-0378">Hydrolase</keyword>